<keyword evidence="6" id="KW-0963">Cytoplasm</keyword>
<evidence type="ECO:0000256" key="2">
    <source>
        <dbReference type="ARBA" id="ARBA00004496"/>
    </source>
</evidence>
<organism evidence="13 14">
    <name type="scientific">Sistotremastrum suecicum HHB10207 ss-3</name>
    <dbReference type="NCBI Taxonomy" id="1314776"/>
    <lineage>
        <taxon>Eukaryota</taxon>
        <taxon>Fungi</taxon>
        <taxon>Dikarya</taxon>
        <taxon>Basidiomycota</taxon>
        <taxon>Agaricomycotina</taxon>
        <taxon>Agaricomycetes</taxon>
        <taxon>Sistotremastrales</taxon>
        <taxon>Sistotremastraceae</taxon>
        <taxon>Sistotremastrum</taxon>
    </lineage>
</organism>
<proteinExistence type="inferred from homology"/>
<gene>
    <name evidence="13" type="ORF">SISSUDRAFT_983765</name>
</gene>
<comment type="similarity">
    <text evidence="3">Belongs to the acetyltransferase family. NAA40 subfamily.</text>
</comment>
<dbReference type="AlphaFoldDB" id="A0A166EYP1"/>
<keyword evidence="8" id="KW-0539">Nucleus</keyword>
<dbReference type="SUPFAM" id="SSF55729">
    <property type="entry name" value="Acyl-CoA N-acyltransferases (Nat)"/>
    <property type="match status" value="1"/>
</dbReference>
<reference evidence="13 14" key="1">
    <citation type="journal article" date="2016" name="Mol. Biol. Evol.">
        <title>Comparative Genomics of Early-Diverging Mushroom-Forming Fungi Provides Insights into the Origins of Lignocellulose Decay Capabilities.</title>
        <authorList>
            <person name="Nagy L.G."/>
            <person name="Riley R."/>
            <person name="Tritt A."/>
            <person name="Adam C."/>
            <person name="Daum C."/>
            <person name="Floudas D."/>
            <person name="Sun H."/>
            <person name="Yadav J.S."/>
            <person name="Pangilinan J."/>
            <person name="Larsson K.H."/>
            <person name="Matsuura K."/>
            <person name="Barry K."/>
            <person name="Labutti K."/>
            <person name="Kuo R."/>
            <person name="Ohm R.A."/>
            <person name="Bhattacharya S.S."/>
            <person name="Shirouzu T."/>
            <person name="Yoshinaga Y."/>
            <person name="Martin F.M."/>
            <person name="Grigoriev I.V."/>
            <person name="Hibbett D.S."/>
        </authorList>
    </citation>
    <scope>NUCLEOTIDE SEQUENCE [LARGE SCALE GENOMIC DNA]</scope>
    <source>
        <strain evidence="13 14">HHB10207 ss-3</strain>
    </source>
</reference>
<evidence type="ECO:0000256" key="7">
    <source>
        <dbReference type="ARBA" id="ARBA00022679"/>
    </source>
</evidence>
<name>A0A166EYP1_9AGAM</name>
<evidence type="ECO:0000256" key="10">
    <source>
        <dbReference type="ARBA" id="ARBA00047821"/>
    </source>
</evidence>
<dbReference type="OrthoDB" id="424551at2759"/>
<keyword evidence="14" id="KW-1185">Reference proteome</keyword>
<dbReference type="GO" id="GO:0043998">
    <property type="term" value="F:histone H2A acetyltransferase activity"/>
    <property type="evidence" value="ECO:0007669"/>
    <property type="project" value="InterPro"/>
</dbReference>
<comment type="catalytic activity">
    <reaction evidence="11">
        <text>N-terminal L-seryl-[histone H4] + acetyl-CoA = N-terminal N(alpha)-acetyl-L-seryl-[histone H4] + CoA + H(+)</text>
        <dbReference type="Rhea" id="RHEA:50596"/>
        <dbReference type="Rhea" id="RHEA-COMP:12740"/>
        <dbReference type="Rhea" id="RHEA-COMP:12743"/>
        <dbReference type="ChEBI" id="CHEBI:15378"/>
        <dbReference type="ChEBI" id="CHEBI:57287"/>
        <dbReference type="ChEBI" id="CHEBI:57288"/>
        <dbReference type="ChEBI" id="CHEBI:64738"/>
        <dbReference type="ChEBI" id="CHEBI:83690"/>
        <dbReference type="EC" id="2.3.1.257"/>
    </reaction>
</comment>
<dbReference type="GO" id="GO:0010485">
    <property type="term" value="F:histone H4 acetyltransferase activity"/>
    <property type="evidence" value="ECO:0007669"/>
    <property type="project" value="InterPro"/>
</dbReference>
<dbReference type="InterPro" id="IPR039949">
    <property type="entry name" value="NAA40"/>
</dbReference>
<evidence type="ECO:0000256" key="8">
    <source>
        <dbReference type="ARBA" id="ARBA00023242"/>
    </source>
</evidence>
<evidence type="ECO:0000256" key="1">
    <source>
        <dbReference type="ARBA" id="ARBA00004123"/>
    </source>
</evidence>
<evidence type="ECO:0000256" key="4">
    <source>
        <dbReference type="ARBA" id="ARBA00012950"/>
    </source>
</evidence>
<dbReference type="GO" id="GO:0005634">
    <property type="term" value="C:nucleus"/>
    <property type="evidence" value="ECO:0007669"/>
    <property type="project" value="UniProtKB-SubCell"/>
</dbReference>
<evidence type="ECO:0000256" key="11">
    <source>
        <dbReference type="ARBA" id="ARBA00049524"/>
    </source>
</evidence>
<feature type="domain" description="N-acetyltransferase" evidence="12">
    <location>
        <begin position="1"/>
        <end position="129"/>
    </location>
</feature>
<evidence type="ECO:0000256" key="5">
    <source>
        <dbReference type="ARBA" id="ARBA00015043"/>
    </source>
</evidence>
<dbReference type="Proteomes" id="UP000076798">
    <property type="component" value="Unassembled WGS sequence"/>
</dbReference>
<protein>
    <recommendedName>
        <fullName evidence="5">N-alpha-acetyltransferase 40</fullName>
        <ecNumber evidence="4">2.3.1.257</ecNumber>
    </recommendedName>
</protein>
<dbReference type="PROSITE" id="PS51186">
    <property type="entry name" value="GNAT"/>
    <property type="match status" value="1"/>
</dbReference>
<evidence type="ECO:0000256" key="3">
    <source>
        <dbReference type="ARBA" id="ARBA00008870"/>
    </source>
</evidence>
<evidence type="ECO:0000313" key="14">
    <source>
        <dbReference type="Proteomes" id="UP000076798"/>
    </source>
</evidence>
<keyword evidence="7" id="KW-0808">Transferase</keyword>
<accession>A0A166EYP1</accession>
<evidence type="ECO:0000313" key="13">
    <source>
        <dbReference type="EMBL" id="KZT40092.1"/>
    </source>
</evidence>
<sequence length="129" mass="14594">SSFGWNVQEKEEEVFHPDGRLMVLFLDSHEPENRAHVAGFCSFRFEQDDGDIIYCYELHVERSGRGNGVGGLLMAHLETTARIWGMSKIFLTCLNCERNPVPSFGTHTQLANPGAFAFYTRHGQVNHHA</sequence>
<dbReference type="InterPro" id="IPR000182">
    <property type="entry name" value="GNAT_dom"/>
</dbReference>
<dbReference type="CDD" id="cd04301">
    <property type="entry name" value="NAT_SF"/>
    <property type="match status" value="1"/>
</dbReference>
<comment type="catalytic activity">
    <reaction evidence="10">
        <text>N-terminal L-seryl-[histone H2A] + acetyl-CoA = N-terminal N(alpha)-acetyl-L-seryl-[histone H2A] + CoA + H(+)</text>
        <dbReference type="Rhea" id="RHEA:50600"/>
        <dbReference type="Rhea" id="RHEA-COMP:12742"/>
        <dbReference type="Rhea" id="RHEA-COMP:12744"/>
        <dbReference type="ChEBI" id="CHEBI:15378"/>
        <dbReference type="ChEBI" id="CHEBI:57287"/>
        <dbReference type="ChEBI" id="CHEBI:57288"/>
        <dbReference type="ChEBI" id="CHEBI:64738"/>
        <dbReference type="ChEBI" id="CHEBI:83690"/>
        <dbReference type="EC" id="2.3.1.257"/>
    </reaction>
</comment>
<dbReference type="EMBL" id="KV428037">
    <property type="protein sequence ID" value="KZT40092.1"/>
    <property type="molecule type" value="Genomic_DNA"/>
</dbReference>
<evidence type="ECO:0000256" key="9">
    <source>
        <dbReference type="ARBA" id="ARBA00023315"/>
    </source>
</evidence>
<evidence type="ECO:0000256" key="6">
    <source>
        <dbReference type="ARBA" id="ARBA00022490"/>
    </source>
</evidence>
<dbReference type="STRING" id="1314776.A0A166EYP1"/>
<dbReference type="Gene3D" id="3.40.630.30">
    <property type="match status" value="1"/>
</dbReference>
<comment type="subcellular location">
    <subcellularLocation>
        <location evidence="2">Cytoplasm</location>
    </subcellularLocation>
    <subcellularLocation>
        <location evidence="1">Nucleus</location>
    </subcellularLocation>
</comment>
<dbReference type="GO" id="GO:1990189">
    <property type="term" value="F:protein N-terminal-serine acetyltransferase activity"/>
    <property type="evidence" value="ECO:0007669"/>
    <property type="project" value="UniProtKB-EC"/>
</dbReference>
<dbReference type="Pfam" id="PF00583">
    <property type="entry name" value="Acetyltransf_1"/>
    <property type="match status" value="1"/>
</dbReference>
<dbReference type="PANTHER" id="PTHR20531">
    <property type="entry name" value="N-ALPHA-ACETYLTRANSFERASE 40"/>
    <property type="match status" value="1"/>
</dbReference>
<feature type="non-terminal residue" evidence="13">
    <location>
        <position position="1"/>
    </location>
</feature>
<evidence type="ECO:0000259" key="12">
    <source>
        <dbReference type="PROSITE" id="PS51186"/>
    </source>
</evidence>
<dbReference type="PANTHER" id="PTHR20531:SF1">
    <property type="entry name" value="N-ALPHA-ACETYLTRANSFERASE 40"/>
    <property type="match status" value="1"/>
</dbReference>
<dbReference type="EC" id="2.3.1.257" evidence="4"/>
<keyword evidence="9" id="KW-0012">Acyltransferase</keyword>
<dbReference type="GO" id="GO:0005737">
    <property type="term" value="C:cytoplasm"/>
    <property type="evidence" value="ECO:0007669"/>
    <property type="project" value="UniProtKB-SubCell"/>
</dbReference>
<dbReference type="InterPro" id="IPR016181">
    <property type="entry name" value="Acyl_CoA_acyltransferase"/>
</dbReference>